<dbReference type="Proteomes" id="UP000235786">
    <property type="component" value="Unassembled WGS sequence"/>
</dbReference>
<accession>A0A2J6RKK9</accession>
<proteinExistence type="predicted"/>
<keyword evidence="2" id="KW-1185">Reference proteome</keyword>
<evidence type="ECO:0000313" key="2">
    <source>
        <dbReference type="Proteomes" id="UP000235786"/>
    </source>
</evidence>
<sequence length="431" mass="49498">MISRPLRIIWKCFKWSFLLTLPFAPITALPTILGILNGIYFAVWQDARVSSNTDTWLYELKDIANDWGLPEMTFRDFQEKENEFHVLRLNSNDWASKLGFLHPQEYAKDTDIPINKYGDLDTLMVDTTSSCRAPNEQWVYISEFAWPSINEWDAAFDAAVQAAYIPSALNETRIFFAKCQDTAGFLCGVWGVKAPALMHFSVVDSAPLPDDIEFGLTYSTSTSNLRVVTARVIEFPLKDSYTGLPSSVFPGPEEQMLAMMRGDKLWEQFDPWNDFVQSWLRFHEYIDKKFYDRKGTILCYLGDVEEWIVDHFEKPLGLESTDGIVYSITFLATTTLVNIFILGPWHAIRQTFLDFLGYPRRGEIILGDDFEKEWNPWDDLMGMPNALIQVLDKVLKEAEQGKDYSEDKITTTSRLRTALSSESSGTADFKW</sequence>
<dbReference type="OrthoDB" id="5015154at2759"/>
<evidence type="ECO:0000313" key="1">
    <source>
        <dbReference type="EMBL" id="PMD39040.1"/>
    </source>
</evidence>
<gene>
    <name evidence="1" type="ORF">L207DRAFT_567369</name>
</gene>
<reference evidence="1 2" key="1">
    <citation type="submission" date="2016-04" db="EMBL/GenBank/DDBJ databases">
        <title>A degradative enzymes factory behind the ericoid mycorrhizal symbiosis.</title>
        <authorList>
            <consortium name="DOE Joint Genome Institute"/>
            <person name="Martino E."/>
            <person name="Morin E."/>
            <person name="Grelet G."/>
            <person name="Kuo A."/>
            <person name="Kohler A."/>
            <person name="Daghino S."/>
            <person name="Barry K."/>
            <person name="Choi C."/>
            <person name="Cichocki N."/>
            <person name="Clum A."/>
            <person name="Copeland A."/>
            <person name="Hainaut M."/>
            <person name="Haridas S."/>
            <person name="Labutti K."/>
            <person name="Lindquist E."/>
            <person name="Lipzen A."/>
            <person name="Khouja H.-R."/>
            <person name="Murat C."/>
            <person name="Ohm R."/>
            <person name="Olson A."/>
            <person name="Spatafora J."/>
            <person name="Veneault-Fourrey C."/>
            <person name="Henrissat B."/>
            <person name="Grigoriev I."/>
            <person name="Martin F."/>
            <person name="Perotto S."/>
        </authorList>
    </citation>
    <scope>NUCLEOTIDE SEQUENCE [LARGE SCALE GENOMIC DNA]</scope>
    <source>
        <strain evidence="1 2">F</strain>
    </source>
</reference>
<dbReference type="EMBL" id="KZ613947">
    <property type="protein sequence ID" value="PMD39040.1"/>
    <property type="molecule type" value="Genomic_DNA"/>
</dbReference>
<protein>
    <submittedName>
        <fullName evidence="1">Uncharacterized protein</fullName>
    </submittedName>
</protein>
<name>A0A2J6RKK9_HYAVF</name>
<organism evidence="1 2">
    <name type="scientific">Hyaloscypha variabilis (strain UAMH 11265 / GT02V1 / F)</name>
    <name type="common">Meliniomyces variabilis</name>
    <dbReference type="NCBI Taxonomy" id="1149755"/>
    <lineage>
        <taxon>Eukaryota</taxon>
        <taxon>Fungi</taxon>
        <taxon>Dikarya</taxon>
        <taxon>Ascomycota</taxon>
        <taxon>Pezizomycotina</taxon>
        <taxon>Leotiomycetes</taxon>
        <taxon>Helotiales</taxon>
        <taxon>Hyaloscyphaceae</taxon>
        <taxon>Hyaloscypha</taxon>
        <taxon>Hyaloscypha variabilis</taxon>
    </lineage>
</organism>
<dbReference type="AlphaFoldDB" id="A0A2J6RKK9"/>